<dbReference type="Proteomes" id="UP000286134">
    <property type="component" value="Unassembled WGS sequence"/>
</dbReference>
<dbReference type="OrthoDB" id="66964at2759"/>
<evidence type="ECO:0000256" key="1">
    <source>
        <dbReference type="SAM" id="Coils"/>
    </source>
</evidence>
<dbReference type="EMBL" id="MCFK01009666">
    <property type="protein sequence ID" value="RKF54545.1"/>
    <property type="molecule type" value="Genomic_DNA"/>
</dbReference>
<sequence>MFPPIDDSTLKNNPKFSSLYSALTESILNPNGTSRFYPGQEERDQITAALKETRILASKIYLLKSALNKIDLPQVISNSNATKSTILNKNSLPDLNELIILLSNRFALSRQSLPSLTSTNLLENTPQWLSLQDFVPEISNLMSIYFQTQALALYRIVNPTTDLVTNPHQLIMDLVPKTQARRNEIEEKRYKLNLRRVELVGKVKMLLSLYHLASTLVILHLEQTVHGSISREFKLRSEIVSLKAQKLAYESKEKRYKGEKIFYSDEVKNALSQYLKSLRKGRERLEERKSLAEKTLSAYSFSGSLKPDEAKIMRRIAEKYAELRREVKRVSRDIEKLKNTRSD</sequence>
<feature type="coiled-coil region" evidence="1">
    <location>
        <begin position="268"/>
        <end position="340"/>
    </location>
</feature>
<evidence type="ECO:0008006" key="4">
    <source>
        <dbReference type="Google" id="ProtNLM"/>
    </source>
</evidence>
<accession>A0A420HAU8</accession>
<dbReference type="SUPFAM" id="SSF75704">
    <property type="entry name" value="Mitotic arrest deficient-like 1, Mad1"/>
    <property type="match status" value="1"/>
</dbReference>
<dbReference type="AlphaFoldDB" id="A0A420HAU8"/>
<keyword evidence="1" id="KW-0175">Coiled coil</keyword>
<dbReference type="STRING" id="212602.A0A420HAU8"/>
<proteinExistence type="predicted"/>
<name>A0A420HAU8_9PEZI</name>
<keyword evidence="3" id="KW-1185">Reference proteome</keyword>
<reference evidence="2 3" key="1">
    <citation type="journal article" date="2018" name="BMC Genomics">
        <title>Comparative genome analyses reveal sequence features reflecting distinct modes of host-adaptation between dicot and monocot powdery mildew.</title>
        <authorList>
            <person name="Wu Y."/>
            <person name="Ma X."/>
            <person name="Pan Z."/>
            <person name="Kale S.D."/>
            <person name="Song Y."/>
            <person name="King H."/>
            <person name="Zhang Q."/>
            <person name="Presley C."/>
            <person name="Deng X."/>
            <person name="Wei C.I."/>
            <person name="Xiao S."/>
        </authorList>
    </citation>
    <scope>NUCLEOTIDE SEQUENCE [LARGE SCALE GENOMIC DNA]</scope>
    <source>
        <strain evidence="2">UMSG2</strain>
    </source>
</reference>
<protein>
    <recommendedName>
        <fullName evidence="4">HAUS augmin-like complex subunit 4</fullName>
    </recommendedName>
</protein>
<comment type="caution">
    <text evidence="2">The sequence shown here is derived from an EMBL/GenBank/DDBJ whole genome shotgun (WGS) entry which is preliminary data.</text>
</comment>
<organism evidence="2 3">
    <name type="scientific">Erysiphe neolycopersici</name>
    <dbReference type="NCBI Taxonomy" id="212602"/>
    <lineage>
        <taxon>Eukaryota</taxon>
        <taxon>Fungi</taxon>
        <taxon>Dikarya</taxon>
        <taxon>Ascomycota</taxon>
        <taxon>Pezizomycotina</taxon>
        <taxon>Leotiomycetes</taxon>
        <taxon>Erysiphales</taxon>
        <taxon>Erysiphaceae</taxon>
        <taxon>Erysiphe</taxon>
    </lineage>
</organism>
<evidence type="ECO:0000313" key="2">
    <source>
        <dbReference type="EMBL" id="RKF54545.1"/>
    </source>
</evidence>
<evidence type="ECO:0000313" key="3">
    <source>
        <dbReference type="Proteomes" id="UP000286134"/>
    </source>
</evidence>
<gene>
    <name evidence="2" type="ORF">OnM2_096032</name>
</gene>